<dbReference type="EMBL" id="ACKO02000008">
    <property type="protein sequence ID" value="EET44601.1"/>
    <property type="molecule type" value="Genomic_DNA"/>
</dbReference>
<evidence type="ECO:0000313" key="2">
    <source>
        <dbReference type="Proteomes" id="UP000005365"/>
    </source>
</evidence>
<organism evidence="1 2">
    <name type="scientific">Neisseria sicca ATCC 29256</name>
    <dbReference type="NCBI Taxonomy" id="547045"/>
    <lineage>
        <taxon>Bacteria</taxon>
        <taxon>Pseudomonadati</taxon>
        <taxon>Pseudomonadota</taxon>
        <taxon>Betaproteobacteria</taxon>
        <taxon>Neisseriales</taxon>
        <taxon>Neisseriaceae</taxon>
        <taxon>Neisseria</taxon>
    </lineage>
</organism>
<sequence length="55" mass="6067">MGRGLSFQTTFETVFGYLYPTNAPDNVGFENPTVATSVLNGFNNFSDDLPFEKVV</sequence>
<accession>C6M4W4</accession>
<dbReference type="AlphaFoldDB" id="C6M4W4"/>
<keyword evidence="2" id="KW-1185">Reference proteome</keyword>
<comment type="caution">
    <text evidence="1">The sequence shown here is derived from an EMBL/GenBank/DDBJ whole genome shotgun (WGS) entry which is preliminary data.</text>
</comment>
<proteinExistence type="predicted"/>
<gene>
    <name evidence="1" type="ORF">NEISICOT_01563</name>
</gene>
<dbReference type="Proteomes" id="UP000005365">
    <property type="component" value="Unassembled WGS sequence"/>
</dbReference>
<name>C6M4W4_NEISI</name>
<reference evidence="1" key="1">
    <citation type="submission" date="2009-07" db="EMBL/GenBank/DDBJ databases">
        <authorList>
            <person name="Weinstock G."/>
            <person name="Sodergren E."/>
            <person name="Clifton S."/>
            <person name="Fulton L."/>
            <person name="Fulton B."/>
            <person name="Courtney L."/>
            <person name="Fronick C."/>
            <person name="Harrison M."/>
            <person name="Strong C."/>
            <person name="Farmer C."/>
            <person name="Delahaunty K."/>
            <person name="Markovic C."/>
            <person name="Hall O."/>
            <person name="Minx P."/>
            <person name="Tomlinson C."/>
            <person name="Mitreva M."/>
            <person name="Nelson J."/>
            <person name="Hou S."/>
            <person name="Wollam A."/>
            <person name="Pepin K.H."/>
            <person name="Johnson M."/>
            <person name="Bhonagiri V."/>
            <person name="Nash W.E."/>
            <person name="Warren W."/>
            <person name="Chinwalla A."/>
            <person name="Mardis E.R."/>
            <person name="Wilson R.K."/>
        </authorList>
    </citation>
    <scope>NUCLEOTIDE SEQUENCE [LARGE SCALE GENOMIC DNA]</scope>
    <source>
        <strain evidence="1">ATCC 29256</strain>
    </source>
</reference>
<evidence type="ECO:0000313" key="1">
    <source>
        <dbReference type="EMBL" id="EET44601.1"/>
    </source>
</evidence>
<protein>
    <submittedName>
        <fullName evidence="1">Uncharacterized protein</fullName>
    </submittedName>
</protein>